<keyword evidence="1" id="KW-1133">Transmembrane helix</keyword>
<dbReference type="PANTHER" id="PTHR46663:SF2">
    <property type="entry name" value="GGDEF DOMAIN-CONTAINING PROTEIN"/>
    <property type="match status" value="1"/>
</dbReference>
<evidence type="ECO:0000259" key="2">
    <source>
        <dbReference type="PROSITE" id="PS50887"/>
    </source>
</evidence>
<dbReference type="RefSeq" id="WP_390310344.1">
    <property type="nucleotide sequence ID" value="NZ_JBHSNQ010000184.1"/>
</dbReference>
<dbReference type="EMBL" id="JBHSNQ010000184">
    <property type="protein sequence ID" value="MFC5542898.1"/>
    <property type="molecule type" value="Genomic_DNA"/>
</dbReference>
<organism evidence="3 4">
    <name type="scientific">Ureibacillus suwonensis</name>
    <dbReference type="NCBI Taxonomy" id="313007"/>
    <lineage>
        <taxon>Bacteria</taxon>
        <taxon>Bacillati</taxon>
        <taxon>Bacillota</taxon>
        <taxon>Bacilli</taxon>
        <taxon>Bacillales</taxon>
        <taxon>Caryophanaceae</taxon>
        <taxon>Ureibacillus</taxon>
    </lineage>
</organism>
<sequence>MKDSIETYEKAIQLLDKNTAVAMEENTGKIIRVYNENPDFDEWDFQELYKQLGMHIYIINEENVITHGSFPDDIGLDFNDCCQKLASLLDKRRESGQFYHDAMDIEQKTGNVKKYSYMATPDKKYIIELSYNLNENAVYNAFNFFYTIDELKKLYPYIYDVNILNIGGLALGKSLNERSLTKKERESFEATLTSKETNELKGDWRGKTATFRYIYYDSIFDEDFAQNKVIEIIYDDRLWSANLVQYRKMFIVQLFIIFSFVFVISFVIARPMYLAYHDRLTGLANRSAFDELKSAVKAKKGKKTAFFMIDLDYFKVVNDDLGHQAGDTLLKQVANIIRSVIPKNGAVYRYGGDEFVVILNSTTDEEAEEVARNIIKEINDFIEQYKDVNKTGVSASIGISFYPDDGDTKQMLYKKADMALYAAKKKGKGQYAIFQKDHE</sequence>
<protein>
    <submittedName>
        <fullName evidence="3">GGDEF domain-containing protein</fullName>
    </submittedName>
</protein>
<proteinExistence type="predicted"/>
<dbReference type="InterPro" id="IPR000160">
    <property type="entry name" value="GGDEF_dom"/>
</dbReference>
<feature type="transmembrane region" description="Helical" evidence="1">
    <location>
        <begin position="250"/>
        <end position="269"/>
    </location>
</feature>
<dbReference type="PANTHER" id="PTHR46663">
    <property type="entry name" value="DIGUANYLATE CYCLASE DGCT-RELATED"/>
    <property type="match status" value="1"/>
</dbReference>
<reference evidence="4" key="1">
    <citation type="journal article" date="2019" name="Int. J. Syst. Evol. Microbiol.">
        <title>The Global Catalogue of Microorganisms (GCM) 10K type strain sequencing project: providing services to taxonomists for standard genome sequencing and annotation.</title>
        <authorList>
            <consortium name="The Broad Institute Genomics Platform"/>
            <consortium name="The Broad Institute Genome Sequencing Center for Infectious Disease"/>
            <person name="Wu L."/>
            <person name="Ma J."/>
        </authorList>
    </citation>
    <scope>NUCLEOTIDE SEQUENCE [LARGE SCALE GENOMIC DNA]</scope>
    <source>
        <strain evidence="4">CCUG 56331</strain>
    </source>
</reference>
<evidence type="ECO:0000313" key="4">
    <source>
        <dbReference type="Proteomes" id="UP001595978"/>
    </source>
</evidence>
<dbReference type="InterPro" id="IPR052163">
    <property type="entry name" value="DGC-Regulatory_Protein"/>
</dbReference>
<name>A0ABW0RE67_9BACL</name>
<evidence type="ECO:0000313" key="3">
    <source>
        <dbReference type="EMBL" id="MFC5542898.1"/>
    </source>
</evidence>
<dbReference type="Gene3D" id="3.30.70.270">
    <property type="match status" value="1"/>
</dbReference>
<evidence type="ECO:0000256" key="1">
    <source>
        <dbReference type="SAM" id="Phobius"/>
    </source>
</evidence>
<dbReference type="InterPro" id="IPR029787">
    <property type="entry name" value="Nucleotide_cyclase"/>
</dbReference>
<dbReference type="Proteomes" id="UP001595978">
    <property type="component" value="Unassembled WGS sequence"/>
</dbReference>
<dbReference type="SMART" id="SM00267">
    <property type="entry name" value="GGDEF"/>
    <property type="match status" value="1"/>
</dbReference>
<dbReference type="NCBIfam" id="TIGR00254">
    <property type="entry name" value="GGDEF"/>
    <property type="match status" value="1"/>
</dbReference>
<comment type="caution">
    <text evidence="3">The sequence shown here is derived from an EMBL/GenBank/DDBJ whole genome shotgun (WGS) entry which is preliminary data.</text>
</comment>
<feature type="domain" description="GGDEF" evidence="2">
    <location>
        <begin position="302"/>
        <end position="436"/>
    </location>
</feature>
<gene>
    <name evidence="3" type="ORF">ACFPOH_14405</name>
</gene>
<keyword evidence="4" id="KW-1185">Reference proteome</keyword>
<dbReference type="SUPFAM" id="SSF55073">
    <property type="entry name" value="Nucleotide cyclase"/>
    <property type="match status" value="1"/>
</dbReference>
<dbReference type="PROSITE" id="PS50887">
    <property type="entry name" value="GGDEF"/>
    <property type="match status" value="1"/>
</dbReference>
<keyword evidence="1" id="KW-0472">Membrane</keyword>
<dbReference type="Pfam" id="PF00990">
    <property type="entry name" value="GGDEF"/>
    <property type="match status" value="1"/>
</dbReference>
<dbReference type="CDD" id="cd01949">
    <property type="entry name" value="GGDEF"/>
    <property type="match status" value="1"/>
</dbReference>
<keyword evidence="1" id="KW-0812">Transmembrane</keyword>
<dbReference type="InterPro" id="IPR043128">
    <property type="entry name" value="Rev_trsase/Diguanyl_cyclase"/>
</dbReference>
<accession>A0ABW0RE67</accession>